<dbReference type="Proteomes" id="UP000027135">
    <property type="component" value="Unassembled WGS sequence"/>
</dbReference>
<organism evidence="2 3">
    <name type="scientific">Zootermopsis nevadensis</name>
    <name type="common">Dampwood termite</name>
    <dbReference type="NCBI Taxonomy" id="136037"/>
    <lineage>
        <taxon>Eukaryota</taxon>
        <taxon>Metazoa</taxon>
        <taxon>Ecdysozoa</taxon>
        <taxon>Arthropoda</taxon>
        <taxon>Hexapoda</taxon>
        <taxon>Insecta</taxon>
        <taxon>Pterygota</taxon>
        <taxon>Neoptera</taxon>
        <taxon>Polyneoptera</taxon>
        <taxon>Dictyoptera</taxon>
        <taxon>Blattodea</taxon>
        <taxon>Blattoidea</taxon>
        <taxon>Termitoidae</taxon>
        <taxon>Termopsidae</taxon>
        <taxon>Zootermopsis</taxon>
    </lineage>
</organism>
<evidence type="ECO:0000313" key="2">
    <source>
        <dbReference type="EMBL" id="KDR14043.1"/>
    </source>
</evidence>
<keyword evidence="3" id="KW-1185">Reference proteome</keyword>
<evidence type="ECO:0000256" key="1">
    <source>
        <dbReference type="SAM" id="MobiDB-lite"/>
    </source>
</evidence>
<dbReference type="AlphaFoldDB" id="A0A067R496"/>
<reference evidence="2 3" key="1">
    <citation type="journal article" date="2014" name="Nat. Commun.">
        <title>Molecular traces of alternative social organization in a termite genome.</title>
        <authorList>
            <person name="Terrapon N."/>
            <person name="Li C."/>
            <person name="Robertson H.M."/>
            <person name="Ji L."/>
            <person name="Meng X."/>
            <person name="Booth W."/>
            <person name="Chen Z."/>
            <person name="Childers C.P."/>
            <person name="Glastad K.M."/>
            <person name="Gokhale K."/>
            <person name="Gowin J."/>
            <person name="Gronenberg W."/>
            <person name="Hermansen R.A."/>
            <person name="Hu H."/>
            <person name="Hunt B.G."/>
            <person name="Huylmans A.K."/>
            <person name="Khalil S.M."/>
            <person name="Mitchell R.D."/>
            <person name="Munoz-Torres M.C."/>
            <person name="Mustard J.A."/>
            <person name="Pan H."/>
            <person name="Reese J.T."/>
            <person name="Scharf M.E."/>
            <person name="Sun F."/>
            <person name="Vogel H."/>
            <person name="Xiao J."/>
            <person name="Yang W."/>
            <person name="Yang Z."/>
            <person name="Yang Z."/>
            <person name="Zhou J."/>
            <person name="Zhu J."/>
            <person name="Brent C.S."/>
            <person name="Elsik C.G."/>
            <person name="Goodisman M.A."/>
            <person name="Liberles D.A."/>
            <person name="Roe R.M."/>
            <person name="Vargo E.L."/>
            <person name="Vilcinskas A."/>
            <person name="Wang J."/>
            <person name="Bornberg-Bauer E."/>
            <person name="Korb J."/>
            <person name="Zhang G."/>
            <person name="Liebig J."/>
        </authorList>
    </citation>
    <scope>NUCLEOTIDE SEQUENCE [LARGE SCALE GENOMIC DNA]</scope>
    <source>
        <tissue evidence="2">Whole organism</tissue>
    </source>
</reference>
<feature type="region of interest" description="Disordered" evidence="1">
    <location>
        <begin position="125"/>
        <end position="145"/>
    </location>
</feature>
<accession>A0A067R496</accession>
<proteinExistence type="predicted"/>
<name>A0A067R496_ZOONE</name>
<evidence type="ECO:0000313" key="3">
    <source>
        <dbReference type="Proteomes" id="UP000027135"/>
    </source>
</evidence>
<feature type="compositionally biased region" description="Polar residues" evidence="1">
    <location>
        <begin position="133"/>
        <end position="145"/>
    </location>
</feature>
<dbReference type="EMBL" id="KK852902">
    <property type="protein sequence ID" value="KDR14043.1"/>
    <property type="molecule type" value="Genomic_DNA"/>
</dbReference>
<sequence length="229" mass="25260">MEFIKVEPNTDGEIQPTFFLSDVKEEQDCLALMSTEGVHCLQLINLECDSKDGQHVPITIPPVKTETQDEDNMIDVEWENEVKSQDRAEQLISQLGGVSEGISSTRSVDYQHGYLIHDLHSGDGEEGLIIQPDGTSKGSSSANLDSSIDHQQDCVTSDLCNGNEDELCNIPEGGSSTELDSSVDSQQGYVTCDSWQEDIRQWTGIQSVAALFHLAQDHEKFSDVIANFH</sequence>
<gene>
    <name evidence="2" type="ORF">L798_11956</name>
</gene>
<protein>
    <submittedName>
        <fullName evidence="2">Uncharacterized protein</fullName>
    </submittedName>
</protein>
<dbReference type="InParanoid" id="A0A067R496"/>